<evidence type="ECO:0000259" key="2">
    <source>
        <dbReference type="PROSITE" id="PS50830"/>
    </source>
</evidence>
<dbReference type="PROSITE" id="PS50830">
    <property type="entry name" value="TNASE_3"/>
    <property type="match status" value="1"/>
</dbReference>
<gene>
    <name evidence="3" type="ORF">A2557_11835</name>
</gene>
<protein>
    <recommendedName>
        <fullName evidence="2">TNase-like domain-containing protein</fullName>
    </recommendedName>
</protein>
<dbReference type="Pfam" id="PF00565">
    <property type="entry name" value="SNase"/>
    <property type="match status" value="1"/>
</dbReference>
<comment type="caution">
    <text evidence="3">The sequence shown here is derived from an EMBL/GenBank/DDBJ whole genome shotgun (WGS) entry which is preliminary data.</text>
</comment>
<proteinExistence type="predicted"/>
<dbReference type="Proteomes" id="UP000177583">
    <property type="component" value="Unassembled WGS sequence"/>
</dbReference>
<dbReference type="EMBL" id="MFNF01000030">
    <property type="protein sequence ID" value="OGH01699.1"/>
    <property type="molecule type" value="Genomic_DNA"/>
</dbReference>
<feature type="domain" description="TNase-like" evidence="2">
    <location>
        <begin position="44"/>
        <end position="136"/>
    </location>
</feature>
<keyword evidence="1" id="KW-0812">Transmembrane</keyword>
<feature type="transmembrane region" description="Helical" evidence="1">
    <location>
        <begin position="6"/>
        <end position="25"/>
    </location>
</feature>
<keyword evidence="1" id="KW-1133">Transmembrane helix</keyword>
<dbReference type="Gene3D" id="2.40.50.90">
    <property type="match status" value="1"/>
</dbReference>
<sequence length="150" mass="16496">MIENDSLWAFFVVLLSILVLLFLVWPKDAQAAVPSAAHYRGCYDGDTCYFDLAGFRANQSVRLLGVDTPEIKAQCPQEKLGALAAKNFSRSVLARARFIQVLPQGYDKYGRVLAQVLADGWDLSQLLIERGLGRVYSGGKRASWCPGGTP</sequence>
<dbReference type="InterPro" id="IPR016071">
    <property type="entry name" value="Staphylococal_nuclease_OB-fold"/>
</dbReference>
<evidence type="ECO:0000313" key="3">
    <source>
        <dbReference type="EMBL" id="OGH01699.1"/>
    </source>
</evidence>
<name>A0A1F6GUH7_9PROT</name>
<dbReference type="InterPro" id="IPR035437">
    <property type="entry name" value="SNase_OB-fold_sf"/>
</dbReference>
<dbReference type="AlphaFoldDB" id="A0A1F6GUH7"/>
<evidence type="ECO:0000313" key="4">
    <source>
        <dbReference type="Proteomes" id="UP000177583"/>
    </source>
</evidence>
<reference evidence="3 4" key="1">
    <citation type="journal article" date="2016" name="Nat. Commun.">
        <title>Thousands of microbial genomes shed light on interconnected biogeochemical processes in an aquifer system.</title>
        <authorList>
            <person name="Anantharaman K."/>
            <person name="Brown C.T."/>
            <person name="Hug L.A."/>
            <person name="Sharon I."/>
            <person name="Castelle C.J."/>
            <person name="Probst A.J."/>
            <person name="Thomas B.C."/>
            <person name="Singh A."/>
            <person name="Wilkins M.J."/>
            <person name="Karaoz U."/>
            <person name="Brodie E.L."/>
            <person name="Williams K.H."/>
            <person name="Hubbard S.S."/>
            <person name="Banfield J.F."/>
        </authorList>
    </citation>
    <scope>NUCLEOTIDE SEQUENCE [LARGE SCALE GENOMIC DNA]</scope>
</reference>
<keyword evidence="1" id="KW-0472">Membrane</keyword>
<dbReference type="SUPFAM" id="SSF50199">
    <property type="entry name" value="Staphylococcal nuclease"/>
    <property type="match status" value="1"/>
</dbReference>
<accession>A0A1F6GUH7</accession>
<organism evidence="3 4">
    <name type="scientific">Candidatus Lambdaproteobacteria bacterium RIFOXYD2_FULL_56_26</name>
    <dbReference type="NCBI Taxonomy" id="1817773"/>
    <lineage>
        <taxon>Bacteria</taxon>
        <taxon>Pseudomonadati</taxon>
        <taxon>Pseudomonadota</taxon>
        <taxon>Candidatus Lambdaproteobacteria</taxon>
    </lineage>
</organism>
<dbReference type="SMART" id="SM00318">
    <property type="entry name" value="SNc"/>
    <property type="match status" value="1"/>
</dbReference>
<evidence type="ECO:0000256" key="1">
    <source>
        <dbReference type="SAM" id="Phobius"/>
    </source>
</evidence>